<sequence length="67" mass="7424">MVIYKVASVKLCDRYQIFLHGLGILVMSYASGDESCYIAEKDGILSSLAKRSKSCDLVEIVFTESLD</sequence>
<organism evidence="1 2">
    <name type="scientific">Brassica carinata</name>
    <name type="common">Ethiopian mustard</name>
    <name type="synonym">Abyssinian cabbage</name>
    <dbReference type="NCBI Taxonomy" id="52824"/>
    <lineage>
        <taxon>Eukaryota</taxon>
        <taxon>Viridiplantae</taxon>
        <taxon>Streptophyta</taxon>
        <taxon>Embryophyta</taxon>
        <taxon>Tracheophyta</taxon>
        <taxon>Spermatophyta</taxon>
        <taxon>Magnoliopsida</taxon>
        <taxon>eudicotyledons</taxon>
        <taxon>Gunneridae</taxon>
        <taxon>Pentapetalae</taxon>
        <taxon>rosids</taxon>
        <taxon>malvids</taxon>
        <taxon>Brassicales</taxon>
        <taxon>Brassicaceae</taxon>
        <taxon>Brassiceae</taxon>
        <taxon>Brassica</taxon>
    </lineage>
</organism>
<keyword evidence="2" id="KW-1185">Reference proteome</keyword>
<gene>
    <name evidence="1" type="ORF">Bca52824_048598</name>
</gene>
<evidence type="ECO:0000313" key="1">
    <source>
        <dbReference type="EMBL" id="KAG2288994.1"/>
    </source>
</evidence>
<reference evidence="1 2" key="1">
    <citation type="submission" date="2020-02" db="EMBL/GenBank/DDBJ databases">
        <authorList>
            <person name="Ma Q."/>
            <person name="Huang Y."/>
            <person name="Song X."/>
            <person name="Pei D."/>
        </authorList>
    </citation>
    <scope>NUCLEOTIDE SEQUENCE [LARGE SCALE GENOMIC DNA]</scope>
    <source>
        <strain evidence="1">Sxm20200214</strain>
        <tissue evidence="1">Leaf</tissue>
    </source>
</reference>
<dbReference type="AlphaFoldDB" id="A0A8X7RGZ1"/>
<comment type="caution">
    <text evidence="1">The sequence shown here is derived from an EMBL/GenBank/DDBJ whole genome shotgun (WGS) entry which is preliminary data.</text>
</comment>
<proteinExistence type="predicted"/>
<protein>
    <submittedName>
        <fullName evidence="1">Uncharacterized protein</fullName>
    </submittedName>
</protein>
<evidence type="ECO:0000313" key="2">
    <source>
        <dbReference type="Proteomes" id="UP000886595"/>
    </source>
</evidence>
<dbReference type="EMBL" id="JAAMPC010000010">
    <property type="protein sequence ID" value="KAG2288994.1"/>
    <property type="molecule type" value="Genomic_DNA"/>
</dbReference>
<accession>A0A8X7RGZ1</accession>
<name>A0A8X7RGZ1_BRACI</name>
<dbReference type="Proteomes" id="UP000886595">
    <property type="component" value="Unassembled WGS sequence"/>
</dbReference>